<name>A0ACC3D8F4_9PEZI</name>
<dbReference type="Proteomes" id="UP001186974">
    <property type="component" value="Unassembled WGS sequence"/>
</dbReference>
<gene>
    <name evidence="1" type="ORF">LTS18_015118</name>
</gene>
<evidence type="ECO:0000313" key="2">
    <source>
        <dbReference type="Proteomes" id="UP001186974"/>
    </source>
</evidence>
<dbReference type="EMBL" id="JAWDJW010006831">
    <property type="protein sequence ID" value="KAK3063484.1"/>
    <property type="molecule type" value="Genomic_DNA"/>
</dbReference>
<sequence length="386" mass="44425">MQAGPMTWRSLNYDSCTVAELKRFCVQRGVNLGAGRVRDWRKKIYVEALEQEDESETFDFLGLPKELRIMIYELLLVGDNPKKVLPTSQIDDVGPQLRNIPELNKNTLTLAFRSYIKAARLCERCEEASRGGTWRDERHPQLMTLDRMKAGFPGQRVARFSNVRIAVAVCTRSEHCVGLIMALRCMCAIIMDQNKIKRLFLELHFLDQASPVIVRGVLKPLERLYGVPQVSVQSKGVSAPTLRSLEHSIKSAQLKLNVLSYTHQMGQEFRSARDIRRNDSLHMSNLATVLLAMERATQARLSHNQDWDEYLERDVDEAAFVKEATILEKDLRNLTREKLTKKVDEFRTYAKMHELPHSLVSTYEANVRKYRAARESRVAVVKERFC</sequence>
<reference evidence="1" key="1">
    <citation type="submission" date="2024-09" db="EMBL/GenBank/DDBJ databases">
        <title>Black Yeasts Isolated from many extreme environments.</title>
        <authorList>
            <person name="Coleine C."/>
            <person name="Stajich J.E."/>
            <person name="Selbmann L."/>
        </authorList>
    </citation>
    <scope>NUCLEOTIDE SEQUENCE</scope>
    <source>
        <strain evidence="1">CCFEE 5737</strain>
    </source>
</reference>
<comment type="caution">
    <text evidence="1">The sequence shown here is derived from an EMBL/GenBank/DDBJ whole genome shotgun (WGS) entry which is preliminary data.</text>
</comment>
<keyword evidence="2" id="KW-1185">Reference proteome</keyword>
<protein>
    <submittedName>
        <fullName evidence="1">Uncharacterized protein</fullName>
    </submittedName>
</protein>
<proteinExistence type="predicted"/>
<evidence type="ECO:0000313" key="1">
    <source>
        <dbReference type="EMBL" id="KAK3063484.1"/>
    </source>
</evidence>
<accession>A0ACC3D8F4</accession>
<organism evidence="1 2">
    <name type="scientific">Coniosporium uncinatum</name>
    <dbReference type="NCBI Taxonomy" id="93489"/>
    <lineage>
        <taxon>Eukaryota</taxon>
        <taxon>Fungi</taxon>
        <taxon>Dikarya</taxon>
        <taxon>Ascomycota</taxon>
        <taxon>Pezizomycotina</taxon>
        <taxon>Dothideomycetes</taxon>
        <taxon>Dothideomycetes incertae sedis</taxon>
        <taxon>Coniosporium</taxon>
    </lineage>
</organism>